<comment type="caution">
    <text evidence="11">The sequence shown here is derived from an EMBL/GenBank/DDBJ whole genome shotgun (WGS) entry which is preliminary data.</text>
</comment>
<dbReference type="InterPro" id="IPR013783">
    <property type="entry name" value="Ig-like_fold"/>
</dbReference>
<evidence type="ECO:0000256" key="7">
    <source>
        <dbReference type="SAM" id="MobiDB-lite"/>
    </source>
</evidence>
<evidence type="ECO:0000256" key="5">
    <source>
        <dbReference type="ARBA" id="ARBA00022729"/>
    </source>
</evidence>
<feature type="transmembrane region" description="Helical" evidence="8">
    <location>
        <begin position="645"/>
        <end position="667"/>
    </location>
</feature>
<feature type="signal peptide" evidence="9">
    <location>
        <begin position="1"/>
        <end position="30"/>
    </location>
</feature>
<dbReference type="PROSITE" id="PS50847">
    <property type="entry name" value="GRAM_POS_ANCHORING"/>
    <property type="match status" value="1"/>
</dbReference>
<organism evidence="11 12">
    <name type="scientific">Bacillus cereus</name>
    <dbReference type="NCBI Taxonomy" id="1396"/>
    <lineage>
        <taxon>Bacteria</taxon>
        <taxon>Bacillati</taxon>
        <taxon>Bacillota</taxon>
        <taxon>Bacilli</taxon>
        <taxon>Bacillales</taxon>
        <taxon>Bacillaceae</taxon>
        <taxon>Bacillus</taxon>
        <taxon>Bacillus cereus group</taxon>
    </lineage>
</organism>
<dbReference type="EMBL" id="NUMG01000027">
    <property type="protein sequence ID" value="PGT99479.1"/>
    <property type="molecule type" value="Genomic_DNA"/>
</dbReference>
<dbReference type="Proteomes" id="UP000225766">
    <property type="component" value="Unassembled WGS sequence"/>
</dbReference>
<accession>A0A2C1LNF6</accession>
<dbReference type="NCBIfam" id="NF033903">
    <property type="entry name" value="VaFE_rpt"/>
    <property type="match status" value="1"/>
</dbReference>
<comment type="subcellular location">
    <subcellularLocation>
        <location evidence="1">Secreted</location>
        <location evidence="1">Cell wall</location>
        <topology evidence="1">Peptidoglycan-anchor</topology>
    </subcellularLocation>
</comment>
<keyword evidence="4" id="KW-0964">Secreted</keyword>
<keyword evidence="3" id="KW-0134">Cell wall</keyword>
<keyword evidence="8" id="KW-1133">Transmembrane helix</keyword>
<evidence type="ECO:0000256" key="3">
    <source>
        <dbReference type="ARBA" id="ARBA00022512"/>
    </source>
</evidence>
<evidence type="ECO:0000256" key="6">
    <source>
        <dbReference type="ARBA" id="ARBA00023088"/>
    </source>
</evidence>
<evidence type="ECO:0000256" key="4">
    <source>
        <dbReference type="ARBA" id="ARBA00022525"/>
    </source>
</evidence>
<evidence type="ECO:0000313" key="11">
    <source>
        <dbReference type="EMBL" id="PGT99479.1"/>
    </source>
</evidence>
<dbReference type="InterPro" id="IPR041100">
    <property type="entry name" value="TQ"/>
</dbReference>
<dbReference type="Gene3D" id="2.60.40.3930">
    <property type="match status" value="1"/>
</dbReference>
<feature type="chain" id="PRO_5012654381" description="Gram-positive cocci surface proteins LPxTG domain-containing protein" evidence="9">
    <location>
        <begin position="31"/>
        <end position="672"/>
    </location>
</feature>
<comment type="similarity">
    <text evidence="2">Belongs to the serine-aspartate repeat-containing protein (SDr) family.</text>
</comment>
<keyword evidence="8" id="KW-0812">Transmembrane</keyword>
<keyword evidence="5 9" id="KW-0732">Signal</keyword>
<evidence type="ECO:0000259" key="10">
    <source>
        <dbReference type="PROSITE" id="PS50847"/>
    </source>
</evidence>
<dbReference type="Pfam" id="PF18202">
    <property type="entry name" value="TQ"/>
    <property type="match status" value="1"/>
</dbReference>
<evidence type="ECO:0000256" key="9">
    <source>
        <dbReference type="SAM" id="SignalP"/>
    </source>
</evidence>
<dbReference type="NCBIfam" id="TIGR03934">
    <property type="entry name" value="TQXA_dom"/>
    <property type="match status" value="1"/>
</dbReference>
<feature type="compositionally biased region" description="Basic and acidic residues" evidence="7">
    <location>
        <begin position="582"/>
        <end position="639"/>
    </location>
</feature>
<protein>
    <recommendedName>
        <fullName evidence="10">Gram-positive cocci surface proteins LPxTG domain-containing protein</fullName>
    </recommendedName>
</protein>
<dbReference type="InterPro" id="IPR013552">
    <property type="entry name" value="Thioester_dom"/>
</dbReference>
<dbReference type="InterPro" id="IPR041033">
    <property type="entry name" value="SpaA_PFL_dom_1"/>
</dbReference>
<proteinExistence type="inferred from homology"/>
<dbReference type="PANTHER" id="PTHR36108:SF13">
    <property type="entry name" value="COLOSSIN-B-RELATED"/>
    <property type="match status" value="1"/>
</dbReference>
<feature type="region of interest" description="Disordered" evidence="7">
    <location>
        <begin position="582"/>
        <end position="641"/>
    </location>
</feature>
<keyword evidence="6" id="KW-0572">Peptidoglycan-anchor</keyword>
<name>A0A2C1LNF6_BACCE</name>
<dbReference type="AlphaFoldDB" id="A0A2C1LNF6"/>
<dbReference type="Pfam" id="PF08341">
    <property type="entry name" value="TED"/>
    <property type="match status" value="1"/>
</dbReference>
<evidence type="ECO:0000256" key="8">
    <source>
        <dbReference type="SAM" id="Phobius"/>
    </source>
</evidence>
<evidence type="ECO:0000256" key="1">
    <source>
        <dbReference type="ARBA" id="ARBA00004168"/>
    </source>
</evidence>
<keyword evidence="8" id="KW-0472">Membrane</keyword>
<dbReference type="SUPFAM" id="SSF49478">
    <property type="entry name" value="Cna protein B-type domain"/>
    <property type="match status" value="2"/>
</dbReference>
<dbReference type="NCBIfam" id="TIGR01167">
    <property type="entry name" value="LPXTG_anchor"/>
    <property type="match status" value="1"/>
</dbReference>
<evidence type="ECO:0000313" key="12">
    <source>
        <dbReference type="Proteomes" id="UP000225766"/>
    </source>
</evidence>
<gene>
    <name evidence="11" type="ORF">COD19_19370</name>
</gene>
<dbReference type="Gene3D" id="2.60.40.10">
    <property type="entry name" value="Immunoglobulins"/>
    <property type="match status" value="2"/>
</dbReference>
<dbReference type="InterPro" id="IPR019931">
    <property type="entry name" value="LPXTG_anchor"/>
</dbReference>
<dbReference type="PANTHER" id="PTHR36108">
    <property type="entry name" value="COLOSSIN-B-RELATED"/>
    <property type="match status" value="1"/>
</dbReference>
<dbReference type="RefSeq" id="WP_098882898.1">
    <property type="nucleotide sequence ID" value="NZ_NUMG01000027.1"/>
</dbReference>
<dbReference type="InterPro" id="IPR023849">
    <property type="entry name" value="TQXA_dom"/>
</dbReference>
<reference evidence="11 12" key="1">
    <citation type="submission" date="2017-09" db="EMBL/GenBank/DDBJ databases">
        <title>Large-scale bioinformatics analysis of Bacillus genomes uncovers conserved roles of natural products in bacterial physiology.</title>
        <authorList>
            <consortium name="Agbiome Team Llc"/>
            <person name="Bleich R.M."/>
            <person name="Grubbs K.J."/>
            <person name="Santa Maria K.C."/>
            <person name="Allen S.E."/>
            <person name="Farag S."/>
            <person name="Shank E.A."/>
            <person name="Bowers A."/>
        </authorList>
    </citation>
    <scope>NUCLEOTIDE SEQUENCE [LARGE SCALE GENOMIC DNA]</scope>
    <source>
        <strain evidence="11 12">AFS040105</strain>
    </source>
</reference>
<sequence>MNSKQFKKYFSFLMLFMLLGNIFLPKSASAAVMTHEKYDNKGWVSSNRLGFDVETDFIKLADGRIVYCLDERLDSPNGHDLEEMGRMGDGYYRILANGYPNKQPSELGVSSWQEAHFATQVAIWIFNTDLNYDDLVFKNTNVKNAVDKIRKDASENAETQDLSFEVTPDSIQAVAANEEYFKAGPFKINTNASGTFKPETINAPEGAYFTDASGNMKTEFEAKEEFYVNFKQVPTGSFNIKVTGNLNKMETIWYKSHDQGVQNALGVITTSHVPVKENIKVNWQKELKGSLELLKISEDGSKLVGATFELKDSDGNKVATLTTDENGIAKIGDLKLGTYTLVETNAPAGHVLDPTPIPVEVKDEAVVKVTAKNNLAKGEIEITKQDFDSKKPLANAEFKIFTKDGKEVATGVTNENGIVKFAELKNGEYYYVETKAPEGYILDSTPQKFIVDSQKKSLTFVNKQMKPLIKTTATNKENGSKEFDASKTATIQDKVEYKDLIVGKEYTMKGKLMDKSTGKPLLVNEKEVTAEKKFVPETKDGVVTLDFTFDASKLAGKEIVVFEDLYKDNKLVVSHADINDKDQTVKVKPEQPKPEQPKPEQPKPEQPKPEQPKPEQPKPEQPKPEQPKPEQPKQPEKEILPNTGLTLPIAGLIGLALLAIGGVFFFIRRKNA</sequence>
<evidence type="ECO:0000256" key="2">
    <source>
        <dbReference type="ARBA" id="ARBA00007257"/>
    </source>
</evidence>
<feature type="domain" description="Gram-positive cocci surface proteins LPxTG" evidence="10">
    <location>
        <begin position="640"/>
        <end position="672"/>
    </location>
</feature>
<dbReference type="Pfam" id="PF17802">
    <property type="entry name" value="SpaA"/>
    <property type="match status" value="2"/>
</dbReference>